<dbReference type="Proteomes" id="UP000509790">
    <property type="component" value="Chromosome"/>
</dbReference>
<accession>A0A6I5WMT6</accession>
<proteinExistence type="predicted"/>
<dbReference type="EMBL" id="CP041334">
    <property type="protein sequence ID" value="QKY73249.1"/>
    <property type="molecule type" value="Genomic_DNA"/>
</dbReference>
<sequence length="172" mass="19896">MKKSFTEKAKSLKGVSLAMGIFTSFFSQDTQATQQNDVQNLMQQVKQTSQILVHQNVDERYFFSVLSQLNETIALLNDVVRSMSKPEKVINDLIFIDTGLNSLAQMVRQKYIEFLRNNISERTIFKHFTAEVFKFSVFTEKMREKTNHYSIVPSKSNFTQADLDELVTKYNG</sequence>
<protein>
    <submittedName>
        <fullName evidence="1">Uncharacterized protein</fullName>
    </submittedName>
</protein>
<organism evidence="1 2">
    <name type="scientific">Glaesserella parasuis</name>
    <name type="common">Haemophilus parasuis</name>
    <dbReference type="NCBI Taxonomy" id="738"/>
    <lineage>
        <taxon>Bacteria</taxon>
        <taxon>Pseudomonadati</taxon>
        <taxon>Pseudomonadota</taxon>
        <taxon>Gammaproteobacteria</taxon>
        <taxon>Pasteurellales</taxon>
        <taxon>Pasteurellaceae</taxon>
        <taxon>Glaesserella</taxon>
    </lineage>
</organism>
<name>A0A6I5WMT6_GLAPU</name>
<gene>
    <name evidence="1" type="ORF">FLK62_08355</name>
</gene>
<evidence type="ECO:0000313" key="2">
    <source>
        <dbReference type="Proteomes" id="UP000509790"/>
    </source>
</evidence>
<dbReference type="AlphaFoldDB" id="A0A6I5WMT6"/>
<reference evidence="1 2" key="1">
    <citation type="submission" date="2019-06" db="EMBL/GenBank/DDBJ databases">
        <title>Complete genome sequence of Haemophilus parasuis HPS412.</title>
        <authorList>
            <person name="Yang S."/>
            <person name="Huang C."/>
        </authorList>
    </citation>
    <scope>NUCLEOTIDE SEQUENCE [LARGE SCALE GENOMIC DNA]</scope>
    <source>
        <strain evidence="1 2">HPS412</strain>
    </source>
</reference>
<evidence type="ECO:0000313" key="1">
    <source>
        <dbReference type="EMBL" id="QKY73249.1"/>
    </source>
</evidence>
<dbReference type="RefSeq" id="WP_005713944.1">
    <property type="nucleotide sequence ID" value="NZ_CP041334.1"/>
</dbReference>